<evidence type="ECO:0000313" key="3">
    <source>
        <dbReference type="Proteomes" id="UP000050523"/>
    </source>
</evidence>
<accession>A0AA40P1Y2</accession>
<comment type="caution">
    <text evidence="2">The sequence shown here is derived from an EMBL/GenBank/DDBJ whole genome shotgun (WGS) entry which is preliminary data.</text>
</comment>
<gene>
    <name evidence="2" type="ORF">ALO43_01465</name>
</gene>
<sequence length="102" mass="11251">MRSWAGAETANDSEPAREATHRCIPPQPGPSSGLTLLHLSLVTKPPPTARLTVYSCLFCNITVFTWSTQTRMSYRHVSGRRSGPSNTVSVMAIEKLHSRILE</sequence>
<evidence type="ECO:0000313" key="2">
    <source>
        <dbReference type="EMBL" id="KPY95155.1"/>
    </source>
</evidence>
<evidence type="ECO:0000256" key="1">
    <source>
        <dbReference type="SAM" id="MobiDB-lite"/>
    </source>
</evidence>
<organism evidence="2 3">
    <name type="scientific">Pseudomonas tremae</name>
    <dbReference type="NCBI Taxonomy" id="200454"/>
    <lineage>
        <taxon>Bacteria</taxon>
        <taxon>Pseudomonadati</taxon>
        <taxon>Pseudomonadota</taxon>
        <taxon>Gammaproteobacteria</taxon>
        <taxon>Pseudomonadales</taxon>
        <taxon>Pseudomonadaceae</taxon>
        <taxon>Pseudomonas</taxon>
    </lineage>
</organism>
<name>A0AA40P1Y2_9PSED</name>
<dbReference type="Proteomes" id="UP000050523">
    <property type="component" value="Unassembled WGS sequence"/>
</dbReference>
<feature type="region of interest" description="Disordered" evidence="1">
    <location>
        <begin position="1"/>
        <end position="30"/>
    </location>
</feature>
<proteinExistence type="predicted"/>
<reference evidence="2 3" key="1">
    <citation type="submission" date="2015-09" db="EMBL/GenBank/DDBJ databases">
        <title>Genome announcement of multiple Pseudomonas syringae strains.</title>
        <authorList>
            <person name="Thakur S."/>
            <person name="Wang P.W."/>
            <person name="Gong Y."/>
            <person name="Weir B.S."/>
            <person name="Guttman D.S."/>
        </authorList>
    </citation>
    <scope>NUCLEOTIDE SEQUENCE [LARGE SCALE GENOMIC DNA]</scope>
    <source>
        <strain evidence="2 3">ICMP9151</strain>
    </source>
</reference>
<dbReference type="AlphaFoldDB" id="A0AA40P1Y2"/>
<dbReference type="EMBL" id="LJRO01000360">
    <property type="protein sequence ID" value="KPY95155.1"/>
    <property type="molecule type" value="Genomic_DNA"/>
</dbReference>
<protein>
    <submittedName>
        <fullName evidence="2">Uncharacterized protein</fullName>
    </submittedName>
</protein>